<dbReference type="AlphaFoldDB" id="A0A0Q3TIV7"/>
<reference evidence="1 2" key="1">
    <citation type="submission" date="2015-09" db="EMBL/GenBank/DDBJ databases">
        <title>Genome sequencing project for genomic taxonomy and phylogenomics of Bacillus-like bacteria.</title>
        <authorList>
            <person name="Liu B."/>
            <person name="Wang J."/>
            <person name="Zhu Y."/>
            <person name="Liu G."/>
            <person name="Chen Q."/>
            <person name="Chen Z."/>
            <person name="Lan J."/>
            <person name="Che J."/>
            <person name="Ge C."/>
            <person name="Shi H."/>
            <person name="Pan Z."/>
            <person name="Liu X."/>
        </authorList>
    </citation>
    <scope>NUCLEOTIDE SEQUENCE [LARGE SCALE GENOMIC DNA]</scope>
    <source>
        <strain evidence="1 2">LMG 18435</strain>
    </source>
</reference>
<dbReference type="EMBL" id="LJJC01000004">
    <property type="protein sequence ID" value="KQL53537.1"/>
    <property type="molecule type" value="Genomic_DNA"/>
</dbReference>
<dbReference type="PATRIC" id="fig|157838.3.peg.1870"/>
<keyword evidence="2" id="KW-1185">Reference proteome</keyword>
<evidence type="ECO:0000313" key="1">
    <source>
        <dbReference type="EMBL" id="KQL53537.1"/>
    </source>
</evidence>
<dbReference type="STRING" id="157838.AN964_08530"/>
<proteinExistence type="predicted"/>
<organism evidence="1 2">
    <name type="scientific">Heyndrickxia shackletonii</name>
    <dbReference type="NCBI Taxonomy" id="157838"/>
    <lineage>
        <taxon>Bacteria</taxon>
        <taxon>Bacillati</taxon>
        <taxon>Bacillota</taxon>
        <taxon>Bacilli</taxon>
        <taxon>Bacillales</taxon>
        <taxon>Bacillaceae</taxon>
        <taxon>Heyndrickxia</taxon>
    </lineage>
</organism>
<gene>
    <name evidence="1" type="ORF">AN964_08530</name>
</gene>
<dbReference type="OrthoDB" id="2138957at2"/>
<name>A0A0Q3TIV7_9BACI</name>
<dbReference type="Proteomes" id="UP000051888">
    <property type="component" value="Unassembled WGS sequence"/>
</dbReference>
<sequence>MDRRTTRAFASGLLFTSLLLMGYQHFYSGKDSNSIKEGYKSVKISELNSLQSEVTTWKQKYNQLKKEEAKEVQSKENPKQTIVKYHLSITSGMTPEKIGTRLKTGGIVKDGKKFVQYLIDHHYHSKIQIGEYELNNNMSFAEIAKSITKGR</sequence>
<comment type="caution">
    <text evidence="1">The sequence shown here is derived from an EMBL/GenBank/DDBJ whole genome shotgun (WGS) entry which is preliminary data.</text>
</comment>
<dbReference type="RefSeq" id="WP_055739268.1">
    <property type="nucleotide sequence ID" value="NZ_JAAIWL010000011.1"/>
</dbReference>
<evidence type="ECO:0008006" key="3">
    <source>
        <dbReference type="Google" id="ProtNLM"/>
    </source>
</evidence>
<evidence type="ECO:0000313" key="2">
    <source>
        <dbReference type="Proteomes" id="UP000051888"/>
    </source>
</evidence>
<dbReference type="Gene3D" id="3.30.1490.480">
    <property type="entry name" value="Endolytic murein transglycosylase"/>
    <property type="match status" value="1"/>
</dbReference>
<protein>
    <recommendedName>
        <fullName evidence="3">YceG-like family protein</fullName>
    </recommendedName>
</protein>
<accession>A0A0Q3TIV7</accession>